<gene>
    <name evidence="1" type="primary">ORF223034</name>
</gene>
<accession>A0A0B7C4Q3</accession>
<dbReference type="EMBL" id="HACG01053301">
    <property type="protein sequence ID" value="CEL00172.1"/>
    <property type="molecule type" value="Transcribed_RNA"/>
</dbReference>
<protein>
    <submittedName>
        <fullName evidence="1">Uncharacterized protein</fullName>
    </submittedName>
</protein>
<reference evidence="1" key="1">
    <citation type="submission" date="2014-12" db="EMBL/GenBank/DDBJ databases">
        <title>Insight into the proteome of Arion vulgaris.</title>
        <authorList>
            <person name="Aradska J."/>
            <person name="Bulat T."/>
            <person name="Smidak R."/>
            <person name="Sarate P."/>
            <person name="Gangsoo J."/>
            <person name="Sialana F."/>
            <person name="Bilban M."/>
            <person name="Lubec G."/>
        </authorList>
    </citation>
    <scope>NUCLEOTIDE SEQUENCE</scope>
    <source>
        <tissue evidence="1">Skin</tissue>
    </source>
</reference>
<evidence type="ECO:0000313" key="1">
    <source>
        <dbReference type="EMBL" id="CEL00172.1"/>
    </source>
</evidence>
<sequence>MKTLSKPCYKYELVCLPKISSCIQIGTRPMEALDIRLHIFDLSRINKPRRMT</sequence>
<dbReference type="AlphaFoldDB" id="A0A0B7C4Q3"/>
<proteinExistence type="predicted"/>
<name>A0A0B7C4Q3_9EUPU</name>
<feature type="non-terminal residue" evidence="1">
    <location>
        <position position="52"/>
    </location>
</feature>
<organism evidence="1">
    <name type="scientific">Arion vulgaris</name>
    <dbReference type="NCBI Taxonomy" id="1028688"/>
    <lineage>
        <taxon>Eukaryota</taxon>
        <taxon>Metazoa</taxon>
        <taxon>Spiralia</taxon>
        <taxon>Lophotrochozoa</taxon>
        <taxon>Mollusca</taxon>
        <taxon>Gastropoda</taxon>
        <taxon>Heterobranchia</taxon>
        <taxon>Euthyneura</taxon>
        <taxon>Panpulmonata</taxon>
        <taxon>Eupulmonata</taxon>
        <taxon>Stylommatophora</taxon>
        <taxon>Helicina</taxon>
        <taxon>Arionoidea</taxon>
        <taxon>Arionidae</taxon>
        <taxon>Arion</taxon>
    </lineage>
</organism>